<evidence type="ECO:0000313" key="6">
    <source>
        <dbReference type="EMBL" id="KAH6601006.1"/>
    </source>
</evidence>
<keyword evidence="4" id="KW-0732">Signal</keyword>
<organism evidence="6 7">
    <name type="scientific">Batrachochytrium salamandrivorans</name>
    <dbReference type="NCBI Taxonomy" id="1357716"/>
    <lineage>
        <taxon>Eukaryota</taxon>
        <taxon>Fungi</taxon>
        <taxon>Fungi incertae sedis</taxon>
        <taxon>Chytridiomycota</taxon>
        <taxon>Chytridiomycota incertae sedis</taxon>
        <taxon>Chytridiomycetes</taxon>
        <taxon>Rhizophydiales</taxon>
        <taxon>Rhizophydiales incertae sedis</taxon>
        <taxon>Batrachochytrium</taxon>
    </lineage>
</organism>
<keyword evidence="7" id="KW-1185">Reference proteome</keyword>
<dbReference type="InterPro" id="IPR002509">
    <property type="entry name" value="NODB_dom"/>
</dbReference>
<gene>
    <name evidence="6" type="ORF">BASA50_001901</name>
</gene>
<evidence type="ECO:0000256" key="3">
    <source>
        <dbReference type="SAM" id="MobiDB-lite"/>
    </source>
</evidence>
<dbReference type="PANTHER" id="PTHR10587">
    <property type="entry name" value="GLYCOSYL TRANSFERASE-RELATED"/>
    <property type="match status" value="1"/>
</dbReference>
<feature type="compositionally biased region" description="Polar residues" evidence="3">
    <location>
        <begin position="344"/>
        <end position="357"/>
    </location>
</feature>
<evidence type="ECO:0000256" key="1">
    <source>
        <dbReference type="ARBA" id="ARBA00022723"/>
    </source>
</evidence>
<dbReference type="InterPro" id="IPR050248">
    <property type="entry name" value="Polysacc_deacetylase_ArnD"/>
</dbReference>
<accession>A0ABQ8FMU9</accession>
<keyword evidence="1" id="KW-0479">Metal-binding</keyword>
<proteinExistence type="predicted"/>
<reference evidence="6 7" key="1">
    <citation type="submission" date="2021-02" db="EMBL/GenBank/DDBJ databases">
        <title>Variation within the Batrachochytrium salamandrivorans European outbreak.</title>
        <authorList>
            <person name="Kelly M."/>
            <person name="Pasmans F."/>
            <person name="Shea T.P."/>
            <person name="Munoz J.F."/>
            <person name="Carranza S."/>
            <person name="Cuomo C.A."/>
            <person name="Martel A."/>
        </authorList>
    </citation>
    <scope>NUCLEOTIDE SEQUENCE [LARGE SCALE GENOMIC DNA]</scope>
    <source>
        <strain evidence="6 7">AMFP18/2</strain>
    </source>
</reference>
<evidence type="ECO:0000256" key="4">
    <source>
        <dbReference type="SAM" id="SignalP"/>
    </source>
</evidence>
<sequence>MLLHAALVAATAVSLSSVSASAGSGHGDLYAVDLYRRQSGSGSYPPLDKHAPGMSAWTNKYSSNVPQTPVNQKQVGSPDWSLDFKTCVDSKSWAFSFDDGPSDPTPKLLDYLKQANLKVTFFVVGSRVSENPQILKRAYDEGHQIGIHTWSHPALTTVSTDVVIAELMYTARIVKETIGVTPRMIRPPYGDIDPRVRAILKNMGFAVIVWVVDSGDSSGNLDAAGTYAAALKTIAGTGVISLEHDLFPAQAEQAPAVVPIITGAGYKIVRMDTCIGQPAYDEGLWSGLASDGVSAPLPGSGGSTPAPPTTGTTTAPAASTATSGSGTVGAGTGRTAGTASTPTNGTNSTATHGNTPSSNTAAYSVSPYFGSIFAILMAVITATFACL</sequence>
<feature type="domain" description="NodB homology" evidence="5">
    <location>
        <begin position="91"/>
        <end position="269"/>
    </location>
</feature>
<feature type="region of interest" description="Disordered" evidence="3">
    <location>
        <begin position="295"/>
        <end position="357"/>
    </location>
</feature>
<dbReference type="Proteomes" id="UP001648503">
    <property type="component" value="Unassembled WGS sequence"/>
</dbReference>
<name>A0ABQ8FMU9_9FUNG</name>
<evidence type="ECO:0000256" key="2">
    <source>
        <dbReference type="ARBA" id="ARBA00022801"/>
    </source>
</evidence>
<evidence type="ECO:0000259" key="5">
    <source>
        <dbReference type="PROSITE" id="PS51677"/>
    </source>
</evidence>
<dbReference type="Gene3D" id="3.20.20.370">
    <property type="entry name" value="Glycoside hydrolase/deacetylase"/>
    <property type="match status" value="1"/>
</dbReference>
<feature type="chain" id="PRO_5047520334" description="NodB homology domain-containing protein" evidence="4">
    <location>
        <begin position="21"/>
        <end position="387"/>
    </location>
</feature>
<feature type="signal peptide" evidence="4">
    <location>
        <begin position="1"/>
        <end position="20"/>
    </location>
</feature>
<protein>
    <recommendedName>
        <fullName evidence="5">NodB homology domain-containing protein</fullName>
    </recommendedName>
</protein>
<dbReference type="SUPFAM" id="SSF88713">
    <property type="entry name" value="Glycoside hydrolase/deacetylase"/>
    <property type="match status" value="1"/>
</dbReference>
<keyword evidence="2" id="KW-0378">Hydrolase</keyword>
<dbReference type="Pfam" id="PF01522">
    <property type="entry name" value="Polysacc_deac_1"/>
    <property type="match status" value="1"/>
</dbReference>
<evidence type="ECO:0000313" key="7">
    <source>
        <dbReference type="Proteomes" id="UP001648503"/>
    </source>
</evidence>
<comment type="caution">
    <text evidence="6">The sequence shown here is derived from an EMBL/GenBank/DDBJ whole genome shotgun (WGS) entry which is preliminary data.</text>
</comment>
<dbReference type="InterPro" id="IPR011330">
    <property type="entry name" value="Glyco_hydro/deAcase_b/a-brl"/>
</dbReference>
<feature type="compositionally biased region" description="Low complexity" evidence="3">
    <location>
        <begin position="309"/>
        <end position="325"/>
    </location>
</feature>
<dbReference type="PROSITE" id="PS51677">
    <property type="entry name" value="NODB"/>
    <property type="match status" value="1"/>
</dbReference>
<dbReference type="EMBL" id="JAFCIX010000022">
    <property type="protein sequence ID" value="KAH6601006.1"/>
    <property type="molecule type" value="Genomic_DNA"/>
</dbReference>
<dbReference type="PANTHER" id="PTHR10587:SF133">
    <property type="entry name" value="CHITIN DEACETYLASE 1-RELATED"/>
    <property type="match status" value="1"/>
</dbReference>